<dbReference type="InterPro" id="IPR036366">
    <property type="entry name" value="PGBDSf"/>
</dbReference>
<dbReference type="Gene3D" id="1.10.10.2520">
    <property type="entry name" value="Cell wall hydrolase SleB, domain 1"/>
    <property type="match status" value="1"/>
</dbReference>
<dbReference type="Proteomes" id="UP000199476">
    <property type="component" value="Unassembled WGS sequence"/>
</dbReference>
<sequence>MMNGSEIWKIGMIVMFLALTMLISADEEVLGSYNLRPGERELAPGDEGADLALLQRELADRGYYDGSIDGLYGLRTEEAVKRFQDNYNLVTDGRLDITIQKSLSSNKLASKYSVSRSELMTLARIIHGEARGEDFRGMVAVGAVIVNRVEDHRFPDNIQDVISEDGQFSSLMDGQADLNPNQESIDAARAALTGYDPSRQSYFFYNPEVATNLAWISQRPIVQRIGGHVFAR</sequence>
<dbReference type="Pfam" id="PF07486">
    <property type="entry name" value="Hydrolase_2"/>
    <property type="match status" value="1"/>
</dbReference>
<dbReference type="SUPFAM" id="SSF47090">
    <property type="entry name" value="PGBD-like"/>
    <property type="match status" value="1"/>
</dbReference>
<gene>
    <name evidence="3" type="ORF">SAMN04488692_104140</name>
</gene>
<evidence type="ECO:0000259" key="2">
    <source>
        <dbReference type="Pfam" id="PF07486"/>
    </source>
</evidence>
<reference evidence="3 4" key="1">
    <citation type="submission" date="2016-10" db="EMBL/GenBank/DDBJ databases">
        <authorList>
            <person name="de Groot N.N."/>
        </authorList>
    </citation>
    <scope>NUCLEOTIDE SEQUENCE [LARGE SCALE GENOMIC DNA]</scope>
    <source>
        <strain evidence="3 4">SLAS-1</strain>
    </source>
</reference>
<accession>A0A1G9K1Q3</accession>
<dbReference type="Pfam" id="PF01471">
    <property type="entry name" value="PG_binding_1"/>
    <property type="match status" value="1"/>
</dbReference>
<keyword evidence="4" id="KW-1185">Reference proteome</keyword>
<dbReference type="EMBL" id="FNGO01000004">
    <property type="protein sequence ID" value="SDL43255.1"/>
    <property type="molecule type" value="Genomic_DNA"/>
</dbReference>
<dbReference type="GO" id="GO:0016787">
    <property type="term" value="F:hydrolase activity"/>
    <property type="evidence" value="ECO:0007669"/>
    <property type="project" value="InterPro"/>
</dbReference>
<protein>
    <submittedName>
        <fullName evidence="3">N-acetylmuramoyl-L-alanine amidase</fullName>
    </submittedName>
</protein>
<name>A0A1G9K1Q3_9FIRM</name>
<dbReference type="Gene3D" id="6.20.240.60">
    <property type="match status" value="1"/>
</dbReference>
<dbReference type="InterPro" id="IPR011105">
    <property type="entry name" value="Cell_wall_hydrolase_SleB"/>
</dbReference>
<evidence type="ECO:0000313" key="3">
    <source>
        <dbReference type="EMBL" id="SDL43255.1"/>
    </source>
</evidence>
<dbReference type="InterPro" id="IPR036365">
    <property type="entry name" value="PGBD-like_sf"/>
</dbReference>
<dbReference type="InterPro" id="IPR002477">
    <property type="entry name" value="Peptidoglycan-bd-like"/>
</dbReference>
<proteinExistence type="predicted"/>
<organism evidence="3 4">
    <name type="scientific">Halarsenatibacter silvermanii</name>
    <dbReference type="NCBI Taxonomy" id="321763"/>
    <lineage>
        <taxon>Bacteria</taxon>
        <taxon>Bacillati</taxon>
        <taxon>Bacillota</taxon>
        <taxon>Clostridia</taxon>
        <taxon>Halanaerobiales</taxon>
        <taxon>Halarsenatibacteraceae</taxon>
        <taxon>Halarsenatibacter</taxon>
    </lineage>
</organism>
<dbReference type="Gene3D" id="1.10.101.10">
    <property type="entry name" value="PGBD-like superfamily/PGBD"/>
    <property type="match status" value="1"/>
</dbReference>
<dbReference type="STRING" id="321763.SAMN04488692_104140"/>
<dbReference type="AlphaFoldDB" id="A0A1G9K1Q3"/>
<feature type="domain" description="Cell wall hydrolase SleB" evidence="2">
    <location>
        <begin position="132"/>
        <end position="231"/>
    </location>
</feature>
<dbReference type="InterPro" id="IPR042047">
    <property type="entry name" value="SleB_dom1"/>
</dbReference>
<feature type="domain" description="Peptidoglycan binding-like" evidence="1">
    <location>
        <begin position="48"/>
        <end position="97"/>
    </location>
</feature>
<evidence type="ECO:0000313" key="4">
    <source>
        <dbReference type="Proteomes" id="UP000199476"/>
    </source>
</evidence>
<evidence type="ECO:0000259" key="1">
    <source>
        <dbReference type="Pfam" id="PF01471"/>
    </source>
</evidence>